<reference evidence="1 2" key="1">
    <citation type="submission" date="2015-10" db="EMBL/GenBank/DDBJ databases">
        <title>Genome analyses suggest a sexual origin of heterokaryosis in a supposedly ancient asexual fungus.</title>
        <authorList>
            <person name="Ropars J."/>
            <person name="Sedzielewska K."/>
            <person name="Noel J."/>
            <person name="Charron P."/>
            <person name="Farinelli L."/>
            <person name="Marton T."/>
            <person name="Kruger M."/>
            <person name="Pelin A."/>
            <person name="Brachmann A."/>
            <person name="Corradi N."/>
        </authorList>
    </citation>
    <scope>NUCLEOTIDE SEQUENCE [LARGE SCALE GENOMIC DNA]</scope>
    <source>
        <strain evidence="1 2">A4</strain>
    </source>
</reference>
<dbReference type="AlphaFoldDB" id="A0A2I1HBY2"/>
<dbReference type="Proteomes" id="UP000234323">
    <property type="component" value="Unassembled WGS sequence"/>
</dbReference>
<protein>
    <submittedName>
        <fullName evidence="1">Uncharacterized protein</fullName>
    </submittedName>
</protein>
<sequence length="59" mass="6928">MTDRTVPATYTIKSTDCEHQKKLAKLEYFINSFKGISYQIPTCLEWIEKLKIVKCIVIF</sequence>
<proteinExistence type="predicted"/>
<accession>A0A2I1HBY2</accession>
<evidence type="ECO:0000313" key="2">
    <source>
        <dbReference type="Proteomes" id="UP000234323"/>
    </source>
</evidence>
<gene>
    <name evidence="1" type="ORF">RhiirA4_476659</name>
</gene>
<evidence type="ECO:0000313" key="1">
    <source>
        <dbReference type="EMBL" id="PKY56392.1"/>
    </source>
</evidence>
<name>A0A2I1HBY2_9GLOM</name>
<keyword evidence="2" id="KW-1185">Reference proteome</keyword>
<organism evidence="1 2">
    <name type="scientific">Rhizophagus irregularis</name>
    <dbReference type="NCBI Taxonomy" id="588596"/>
    <lineage>
        <taxon>Eukaryota</taxon>
        <taxon>Fungi</taxon>
        <taxon>Fungi incertae sedis</taxon>
        <taxon>Mucoromycota</taxon>
        <taxon>Glomeromycotina</taxon>
        <taxon>Glomeromycetes</taxon>
        <taxon>Glomerales</taxon>
        <taxon>Glomeraceae</taxon>
        <taxon>Rhizophagus</taxon>
    </lineage>
</organism>
<dbReference type="EMBL" id="LLXI01002166">
    <property type="protein sequence ID" value="PKY56392.1"/>
    <property type="molecule type" value="Genomic_DNA"/>
</dbReference>
<comment type="caution">
    <text evidence="1">The sequence shown here is derived from an EMBL/GenBank/DDBJ whole genome shotgun (WGS) entry which is preliminary data.</text>
</comment>